<dbReference type="InterPro" id="IPR037068">
    <property type="entry name" value="DNA_primase_core_N_sf"/>
</dbReference>
<dbReference type="HAMAP" id="MF_00974">
    <property type="entry name" value="DNA_primase_DnaG"/>
    <property type="match status" value="1"/>
</dbReference>
<keyword evidence="3 12" id="KW-0808">Transferase</keyword>
<dbReference type="Gene3D" id="3.40.1360.10">
    <property type="match status" value="1"/>
</dbReference>
<dbReference type="InterPro" id="IPR002694">
    <property type="entry name" value="Znf_CHC2"/>
</dbReference>
<feature type="zinc finger region" description="CHC2-type" evidence="12 14">
    <location>
        <begin position="41"/>
        <end position="65"/>
    </location>
</feature>
<dbReference type="FunFam" id="3.90.980.10:FF:000001">
    <property type="entry name" value="DNA primase"/>
    <property type="match status" value="1"/>
</dbReference>
<dbReference type="Pfam" id="PF10410">
    <property type="entry name" value="DnaB_bind"/>
    <property type="match status" value="1"/>
</dbReference>
<feature type="compositionally biased region" description="Polar residues" evidence="15">
    <location>
        <begin position="461"/>
        <end position="479"/>
    </location>
</feature>
<dbReference type="FunFam" id="3.90.580.10:FF:000001">
    <property type="entry name" value="DNA primase"/>
    <property type="match status" value="1"/>
</dbReference>
<dbReference type="STRING" id="525245.HMPREF0044_0995"/>
<feature type="domain" description="Toprim" evidence="16">
    <location>
        <begin position="260"/>
        <end position="358"/>
    </location>
</feature>
<sequence>MSGLIIKADIEKVKDTVDLEEIVSNYVTLRPAGINTFKGLCPFHDENTPSFNVNTARGFWHCFGCGEGGDAISFLQKIDHLSFTDAVEHLAGKYGITLRYEEGKAPTQDYGKRQRLLDMHRVAEEYYQAQLHSPEALPGRQFLSERGFSAEAAKHFGVGFAPSGWNGLSNVLRAQGFTDQELITGGLASQGSRGVYDRFRGRLMWPIRDLTGATIGFGARRLLPDDNGPKYLNTPETPIYHKSKVLYGLDLAKRSIAAKRQVVIVEGYTDVMAAHLAGIDTAVASCGTAFGSEHVKIVRRLLGDIADPSMGLQLASGESRGGEVIFTFDGDAAGQKAALKAYGEDQNFALQTFVAIEKRGMDPCDLRIHEGDEAIRKLVAARIPLFEFVLRTTLTAVDLSTPEGRVAGLRAAAPVVSSIRDRALQKEYVRLLSGWLGMEARDVASEVARAAKMAAYAETQPQAQVKPQSETAKVTSPTEAESEAPLAYGDMRSPRFKLESQALASVLQCPVDCLGTGFDEIDLLTFTSPAFREVHKLLQTCGGLARFEAHLQAAERAIPDPAVAVAKATEGWNRELFDRASNPVKQVLHALLVVVLPQDEAEKLGYFARSVTISLVKTSIARSIEQLRFEIGRLDALGQDSSAEFRKMLTLEERRRALDEADV</sequence>
<dbReference type="Pfam" id="PF08275">
    <property type="entry name" value="DNAG_N"/>
    <property type="match status" value="1"/>
</dbReference>
<dbReference type="Proteomes" id="UP000010301">
    <property type="component" value="Unassembled WGS sequence"/>
</dbReference>
<comment type="cofactor">
    <cofactor evidence="12 13 14">
        <name>Zn(2+)</name>
        <dbReference type="ChEBI" id="CHEBI:29105"/>
    </cofactor>
    <text evidence="12 13 14">Binds 1 zinc ion per monomer.</text>
</comment>
<dbReference type="GO" id="GO:0003899">
    <property type="term" value="F:DNA-directed RNA polymerase activity"/>
    <property type="evidence" value="ECO:0007669"/>
    <property type="project" value="UniProtKB-UniRule"/>
</dbReference>
<dbReference type="InterPro" id="IPR030846">
    <property type="entry name" value="DnaG_bac"/>
</dbReference>
<dbReference type="Pfam" id="PF13662">
    <property type="entry name" value="Toprim_4"/>
    <property type="match status" value="1"/>
</dbReference>
<dbReference type="Gene3D" id="3.90.980.10">
    <property type="entry name" value="DNA primase, catalytic core, N-terminal domain"/>
    <property type="match status" value="1"/>
</dbReference>
<evidence type="ECO:0000256" key="1">
    <source>
        <dbReference type="ARBA" id="ARBA00022478"/>
    </source>
</evidence>
<dbReference type="PROSITE" id="PS50880">
    <property type="entry name" value="TOPRIM"/>
    <property type="match status" value="1"/>
</dbReference>
<evidence type="ECO:0000256" key="3">
    <source>
        <dbReference type="ARBA" id="ARBA00022679"/>
    </source>
</evidence>
<dbReference type="PIRSF" id="PIRSF002811">
    <property type="entry name" value="DnaG"/>
    <property type="match status" value="1"/>
</dbReference>
<dbReference type="CDD" id="cd03364">
    <property type="entry name" value="TOPRIM_DnaG_primases"/>
    <property type="match status" value="1"/>
</dbReference>
<keyword evidence="11 12" id="KW-0804">Transcription</keyword>
<keyword evidence="2 12" id="KW-0639">Primosome</keyword>
<dbReference type="Gene3D" id="3.90.580.10">
    <property type="entry name" value="Zinc finger, CHC2-type domain"/>
    <property type="match status" value="1"/>
</dbReference>
<dbReference type="RefSeq" id="WP_006546767.1">
    <property type="nucleotide sequence ID" value="NZ_DS999543.1"/>
</dbReference>
<comment type="domain">
    <text evidence="12">Contains an N-terminal zinc-binding domain, a central core domain that contains the primase activity, and a C-terminal DnaB-binding domain.</text>
</comment>
<keyword evidence="18" id="KW-1185">Reference proteome</keyword>
<evidence type="ECO:0000256" key="12">
    <source>
        <dbReference type="HAMAP-Rule" id="MF_00974"/>
    </source>
</evidence>
<name>C0W0B7_9ACTO</name>
<dbReference type="InterPro" id="IPR036977">
    <property type="entry name" value="DNA_primase_Znf_CHC2"/>
</dbReference>
<dbReference type="InterPro" id="IPR034151">
    <property type="entry name" value="TOPRIM_DnaG_bac"/>
</dbReference>
<keyword evidence="4 12" id="KW-0548">Nucleotidyltransferase</keyword>
<gene>
    <name evidence="12 17" type="primary">dnaG</name>
    <name evidence="17" type="ORF">HMPREF0044_0995</name>
</gene>
<evidence type="ECO:0000256" key="11">
    <source>
        <dbReference type="ARBA" id="ARBA00023163"/>
    </source>
</evidence>
<dbReference type="eggNOG" id="COG0358">
    <property type="taxonomic scope" value="Bacteria"/>
</dbReference>
<evidence type="ECO:0000256" key="13">
    <source>
        <dbReference type="PIRNR" id="PIRNR002811"/>
    </source>
</evidence>
<keyword evidence="5 12" id="KW-0235">DNA replication</keyword>
<evidence type="ECO:0000256" key="4">
    <source>
        <dbReference type="ARBA" id="ARBA00022695"/>
    </source>
</evidence>
<evidence type="ECO:0000256" key="14">
    <source>
        <dbReference type="PIRSR" id="PIRSR002811-1"/>
    </source>
</evidence>
<keyword evidence="9" id="KW-0460">Magnesium</keyword>
<dbReference type="InterPro" id="IPR013264">
    <property type="entry name" value="DNAG_N"/>
</dbReference>
<dbReference type="GO" id="GO:0005737">
    <property type="term" value="C:cytoplasm"/>
    <property type="evidence" value="ECO:0007669"/>
    <property type="project" value="TreeGrafter"/>
</dbReference>
<evidence type="ECO:0000256" key="9">
    <source>
        <dbReference type="ARBA" id="ARBA00022842"/>
    </source>
</evidence>
<dbReference type="SMART" id="SM00400">
    <property type="entry name" value="ZnF_CHCC"/>
    <property type="match status" value="1"/>
</dbReference>
<dbReference type="AlphaFoldDB" id="C0W0B7"/>
<keyword evidence="1 12" id="KW-0240">DNA-directed RNA polymerase</keyword>
<keyword evidence="6 12" id="KW-0479">Metal-binding</keyword>
<evidence type="ECO:0000313" key="17">
    <source>
        <dbReference type="EMBL" id="EEH63976.1"/>
    </source>
</evidence>
<dbReference type="HOGENOM" id="CLU_013501_3_1_11"/>
<evidence type="ECO:0000256" key="5">
    <source>
        <dbReference type="ARBA" id="ARBA00022705"/>
    </source>
</evidence>
<comment type="function">
    <text evidence="12 13">RNA polymerase that catalyzes the synthesis of short RNA molecules used as primers for DNA polymerase during DNA replication.</text>
</comment>
<dbReference type="SUPFAM" id="SSF57783">
    <property type="entry name" value="Zinc beta-ribbon"/>
    <property type="match status" value="1"/>
</dbReference>
<comment type="similarity">
    <text evidence="12 13">Belongs to the DnaG primase family.</text>
</comment>
<reference evidence="17 18" key="1">
    <citation type="submission" date="2009-01" db="EMBL/GenBank/DDBJ databases">
        <authorList>
            <person name="Qin X."/>
            <person name="Bachman B."/>
            <person name="Battles P."/>
            <person name="Bell A."/>
            <person name="Bess C."/>
            <person name="Bickham C."/>
            <person name="Chaboub L."/>
            <person name="Chen D."/>
            <person name="Coyle M."/>
            <person name="Deiros D.R."/>
            <person name="Dinh H."/>
            <person name="Forbes L."/>
            <person name="Fowler G."/>
            <person name="Francisco L."/>
            <person name="Fu Q."/>
            <person name="Gubbala S."/>
            <person name="Hale W."/>
            <person name="Han Y."/>
            <person name="Hemphill L."/>
            <person name="Highlander S.K."/>
            <person name="Hirani K."/>
            <person name="Hogues M."/>
            <person name="Jackson L."/>
            <person name="Jakkamsetti A."/>
            <person name="Javaid M."/>
            <person name="Jiang H."/>
            <person name="Korchina V."/>
            <person name="Kovar C."/>
            <person name="Lara F."/>
            <person name="Lee S."/>
            <person name="Mata R."/>
            <person name="Mathew T."/>
            <person name="Moen C."/>
            <person name="Morales K."/>
            <person name="Munidasa M."/>
            <person name="Nazareth L."/>
            <person name="Ngo R."/>
            <person name="Nguyen L."/>
            <person name="Okwuonu G."/>
            <person name="Ongeri F."/>
            <person name="Patil S."/>
            <person name="Petrosino J."/>
            <person name="Pham C."/>
            <person name="Pham P."/>
            <person name="Pu L.-L."/>
            <person name="Puazo M."/>
            <person name="Raj R."/>
            <person name="Reid J."/>
            <person name="Rouhana J."/>
            <person name="Saada N."/>
            <person name="Shang Y."/>
            <person name="Simmons D."/>
            <person name="Thornton R."/>
            <person name="Warren J."/>
            <person name="Weissenberger G."/>
            <person name="Zhang J."/>
            <person name="Zhang L."/>
            <person name="Zhou C."/>
            <person name="Zhu D."/>
            <person name="Muzny D."/>
            <person name="Worley K."/>
            <person name="Gibbs R."/>
        </authorList>
    </citation>
    <scope>NUCLEOTIDE SEQUENCE [LARGE SCALE GENOMIC DNA]</scope>
    <source>
        <strain evidence="17 18">DSM 15436</strain>
    </source>
</reference>
<dbReference type="PANTHER" id="PTHR30313:SF2">
    <property type="entry name" value="DNA PRIMASE"/>
    <property type="match status" value="1"/>
</dbReference>
<evidence type="ECO:0000256" key="15">
    <source>
        <dbReference type="SAM" id="MobiDB-lite"/>
    </source>
</evidence>
<dbReference type="GO" id="GO:0003677">
    <property type="term" value="F:DNA binding"/>
    <property type="evidence" value="ECO:0007669"/>
    <property type="project" value="UniProtKB-KW"/>
</dbReference>
<evidence type="ECO:0000256" key="10">
    <source>
        <dbReference type="ARBA" id="ARBA00023125"/>
    </source>
</evidence>
<dbReference type="GO" id="GO:0000428">
    <property type="term" value="C:DNA-directed RNA polymerase complex"/>
    <property type="evidence" value="ECO:0007669"/>
    <property type="project" value="UniProtKB-KW"/>
</dbReference>
<comment type="caution">
    <text evidence="17">The sequence shown here is derived from an EMBL/GenBank/DDBJ whole genome shotgun (WGS) entry which is preliminary data.</text>
</comment>
<proteinExistence type="inferred from homology"/>
<protein>
    <recommendedName>
        <fullName evidence="12 13">DNA primase</fullName>
        <ecNumber evidence="12">2.7.7.101</ecNumber>
    </recommendedName>
</protein>
<comment type="catalytic activity">
    <reaction evidence="12">
        <text>ssDNA + n NTP = ssDNA/pppN(pN)n-1 hybrid + (n-1) diphosphate.</text>
        <dbReference type="EC" id="2.7.7.101"/>
    </reaction>
</comment>
<evidence type="ECO:0000256" key="8">
    <source>
        <dbReference type="ARBA" id="ARBA00022833"/>
    </source>
</evidence>
<evidence type="ECO:0000313" key="18">
    <source>
        <dbReference type="Proteomes" id="UP000010301"/>
    </source>
</evidence>
<dbReference type="GO" id="GO:0006269">
    <property type="term" value="P:DNA replication, synthesis of primer"/>
    <property type="evidence" value="ECO:0007669"/>
    <property type="project" value="UniProtKB-UniRule"/>
</dbReference>
<dbReference type="Pfam" id="PF01807">
    <property type="entry name" value="Zn_ribbon_DnaG"/>
    <property type="match status" value="1"/>
</dbReference>
<organism evidence="17 18">
    <name type="scientific">Gleimia coleocanis DSM 15436</name>
    <dbReference type="NCBI Taxonomy" id="525245"/>
    <lineage>
        <taxon>Bacteria</taxon>
        <taxon>Bacillati</taxon>
        <taxon>Actinomycetota</taxon>
        <taxon>Actinomycetes</taxon>
        <taxon>Actinomycetales</taxon>
        <taxon>Actinomycetaceae</taxon>
        <taxon>Gleimia</taxon>
    </lineage>
</organism>
<dbReference type="GO" id="GO:0008270">
    <property type="term" value="F:zinc ion binding"/>
    <property type="evidence" value="ECO:0007669"/>
    <property type="project" value="UniProtKB-UniRule"/>
</dbReference>
<keyword evidence="8 12" id="KW-0862">Zinc</keyword>
<evidence type="ECO:0000259" key="16">
    <source>
        <dbReference type="PROSITE" id="PS50880"/>
    </source>
</evidence>
<dbReference type="GO" id="GO:1990077">
    <property type="term" value="C:primosome complex"/>
    <property type="evidence" value="ECO:0007669"/>
    <property type="project" value="UniProtKB-KW"/>
</dbReference>
<dbReference type="PANTHER" id="PTHR30313">
    <property type="entry name" value="DNA PRIMASE"/>
    <property type="match status" value="1"/>
</dbReference>
<dbReference type="SUPFAM" id="SSF56731">
    <property type="entry name" value="DNA primase core"/>
    <property type="match status" value="1"/>
</dbReference>
<dbReference type="EMBL" id="ACFG01000030">
    <property type="protein sequence ID" value="EEH63976.1"/>
    <property type="molecule type" value="Genomic_DNA"/>
</dbReference>
<evidence type="ECO:0000256" key="2">
    <source>
        <dbReference type="ARBA" id="ARBA00022515"/>
    </source>
</evidence>
<dbReference type="NCBIfam" id="TIGR01391">
    <property type="entry name" value="dnaG"/>
    <property type="match status" value="1"/>
</dbReference>
<evidence type="ECO:0000256" key="7">
    <source>
        <dbReference type="ARBA" id="ARBA00022771"/>
    </source>
</evidence>
<comment type="subunit">
    <text evidence="12">Monomer. Interacts with DnaB.</text>
</comment>
<dbReference type="EC" id="2.7.7.101" evidence="12"/>
<accession>C0W0B7</accession>
<dbReference type="OrthoDB" id="9803773at2"/>
<dbReference type="InterPro" id="IPR006295">
    <property type="entry name" value="DNA_primase_DnaG"/>
</dbReference>
<keyword evidence="10 12" id="KW-0238">DNA-binding</keyword>
<dbReference type="SMART" id="SM00493">
    <property type="entry name" value="TOPRIM"/>
    <property type="match status" value="1"/>
</dbReference>
<evidence type="ECO:0000256" key="6">
    <source>
        <dbReference type="ARBA" id="ARBA00022723"/>
    </source>
</evidence>
<dbReference type="InterPro" id="IPR006171">
    <property type="entry name" value="TOPRIM_dom"/>
</dbReference>
<keyword evidence="7 12" id="KW-0863">Zinc-finger</keyword>
<dbReference type="InterPro" id="IPR019475">
    <property type="entry name" value="DNA_primase_DnaB-bd"/>
</dbReference>
<feature type="region of interest" description="Disordered" evidence="15">
    <location>
        <begin position="461"/>
        <end position="484"/>
    </location>
</feature>
<dbReference type="InterPro" id="IPR050219">
    <property type="entry name" value="DnaG_primase"/>
</dbReference>